<dbReference type="EMBL" id="LQQA01000036">
    <property type="protein sequence ID" value="ORX08722.1"/>
    <property type="molecule type" value="Genomic_DNA"/>
</dbReference>
<dbReference type="RefSeq" id="WP_085150731.1">
    <property type="nucleotide sequence ID" value="NZ_JACKUA010000010.1"/>
</dbReference>
<protein>
    <submittedName>
        <fullName evidence="1">Uncharacterized protein</fullName>
    </submittedName>
</protein>
<accession>A0A1X2ER92</accession>
<dbReference type="AlphaFoldDB" id="A0A1X2ER92"/>
<sequence length="218" mass="24261">MTQVRTLRFHTKYGPAPLFDKAREQLKNLAGLNLEIPHAQARFDERGVPKQYLTDFEPECWELIVVETAVRTGRITYTSLRREIESKEYLWIVLASEHVITAWVTERPSNRATHPLIVKDGPAWDAAAEGREPAVTGTMAEWANAYARRVRAQQVLAALATVPERPSGDRLACAARLALEGRTWNEAAAEAGWASRSGLDAAIVRLLRAVKHKARAAG</sequence>
<organism evidence="1 2">
    <name type="scientific">Mycolicibacterium wolinskyi</name>
    <dbReference type="NCBI Taxonomy" id="59750"/>
    <lineage>
        <taxon>Bacteria</taxon>
        <taxon>Bacillati</taxon>
        <taxon>Actinomycetota</taxon>
        <taxon>Actinomycetes</taxon>
        <taxon>Mycobacteriales</taxon>
        <taxon>Mycobacteriaceae</taxon>
        <taxon>Mycolicibacterium</taxon>
    </lineage>
</organism>
<proteinExistence type="predicted"/>
<reference evidence="1 2" key="1">
    <citation type="submission" date="2016-01" db="EMBL/GenBank/DDBJ databases">
        <title>The new phylogeny of the genus Mycobacterium.</title>
        <authorList>
            <person name="Tarcisio F."/>
            <person name="Conor M."/>
            <person name="Antonella G."/>
            <person name="Elisabetta G."/>
            <person name="Giulia F.S."/>
            <person name="Sara T."/>
            <person name="Anna F."/>
            <person name="Clotilde B."/>
            <person name="Roberto B."/>
            <person name="Veronica D.S."/>
            <person name="Fabio R."/>
            <person name="Monica P."/>
            <person name="Olivier J."/>
            <person name="Enrico T."/>
            <person name="Nicola S."/>
        </authorList>
    </citation>
    <scope>NUCLEOTIDE SEQUENCE [LARGE SCALE GENOMIC DNA]</scope>
    <source>
        <strain evidence="1 2">ATCC 700010</strain>
    </source>
</reference>
<comment type="caution">
    <text evidence="1">The sequence shown here is derived from an EMBL/GenBank/DDBJ whole genome shotgun (WGS) entry which is preliminary data.</text>
</comment>
<evidence type="ECO:0000313" key="2">
    <source>
        <dbReference type="Proteomes" id="UP000193964"/>
    </source>
</evidence>
<name>A0A1X2ER92_9MYCO</name>
<dbReference type="Proteomes" id="UP000193964">
    <property type="component" value="Unassembled WGS sequence"/>
</dbReference>
<evidence type="ECO:0000313" key="1">
    <source>
        <dbReference type="EMBL" id="ORX08722.1"/>
    </source>
</evidence>
<dbReference type="OrthoDB" id="4763973at2"/>
<gene>
    <name evidence="1" type="ORF">AWC31_11355</name>
</gene>